<feature type="domain" description="C3H1-type" evidence="6">
    <location>
        <begin position="194"/>
        <end position="221"/>
    </location>
</feature>
<evidence type="ECO:0000256" key="1">
    <source>
        <dbReference type="ARBA" id="ARBA00022723"/>
    </source>
</evidence>
<dbReference type="InterPro" id="IPR036855">
    <property type="entry name" value="Znf_CCCH_sf"/>
</dbReference>
<dbReference type="InterPro" id="IPR000571">
    <property type="entry name" value="Znf_CCCH"/>
</dbReference>
<dbReference type="AlphaFoldDB" id="A0A8R1EVN0"/>
<name>A0A8R1EVN0_CAEJA</name>
<feature type="compositionally biased region" description="Acidic residues" evidence="5">
    <location>
        <begin position="97"/>
        <end position="116"/>
    </location>
</feature>
<keyword evidence="1 4" id="KW-0479">Metal-binding</keyword>
<sequence>MVSLLPKIYRFVSIVQKVAPTPVALKNVKTEFSPNVVKCEPKPKKETFIVHPHPQKAKKLVSPKIHIQIPPEEDSVGQSDNDGDDDAENSSQATGADFDEEREEVNYEEEEEEEENIEVIVHAEPNSSNTSFISACINSSANYNKSGNVPQSGLNAELSLREKLLAKCGKSRQSPDVSAVVSSSSPDRAESSRNFLLKICKFDLNGTCTRGRDCTYLHLIDVNDGNQQRQLLESVLRDVLGYKEVDIEPAIDDVVQFLPRFREFEKLIHHFLNIVMQRNPEFRNRLFEFFATGR</sequence>
<keyword evidence="8" id="KW-1185">Reference proteome</keyword>
<keyword evidence="2 4" id="KW-0863">Zinc-finger</keyword>
<reference evidence="7" key="2">
    <citation type="submission" date="2022-06" db="UniProtKB">
        <authorList>
            <consortium name="EnsemblMetazoa"/>
        </authorList>
    </citation>
    <scope>IDENTIFICATION</scope>
    <source>
        <strain evidence="7">DF5081</strain>
    </source>
</reference>
<dbReference type="EnsemblMetazoa" id="CJA41438.1">
    <property type="protein sequence ID" value="CJA41438.1"/>
    <property type="gene ID" value="WBGene00217286"/>
</dbReference>
<evidence type="ECO:0000256" key="5">
    <source>
        <dbReference type="SAM" id="MobiDB-lite"/>
    </source>
</evidence>
<dbReference type="PROSITE" id="PS50103">
    <property type="entry name" value="ZF_C3H1"/>
    <property type="match status" value="1"/>
</dbReference>
<evidence type="ECO:0000256" key="2">
    <source>
        <dbReference type="ARBA" id="ARBA00022771"/>
    </source>
</evidence>
<reference evidence="8" key="1">
    <citation type="submission" date="2010-08" db="EMBL/GenBank/DDBJ databases">
        <authorList>
            <consortium name="Caenorhabditis japonica Sequencing Consortium"/>
            <person name="Wilson R.K."/>
        </authorList>
    </citation>
    <scope>NUCLEOTIDE SEQUENCE [LARGE SCALE GENOMIC DNA]</scope>
    <source>
        <strain evidence="8">DF5081</strain>
    </source>
</reference>
<accession>A0A8R1EVN0</accession>
<protein>
    <submittedName>
        <fullName evidence="7">C3H1-type domain-containing protein</fullName>
    </submittedName>
</protein>
<dbReference type="GO" id="GO:0008270">
    <property type="term" value="F:zinc ion binding"/>
    <property type="evidence" value="ECO:0007669"/>
    <property type="project" value="UniProtKB-KW"/>
</dbReference>
<evidence type="ECO:0000313" key="7">
    <source>
        <dbReference type="EnsemblMetazoa" id="CJA41438.1"/>
    </source>
</evidence>
<proteinExistence type="predicted"/>
<dbReference type="SUPFAM" id="SSF90229">
    <property type="entry name" value="CCCH zinc finger"/>
    <property type="match status" value="1"/>
</dbReference>
<evidence type="ECO:0000256" key="3">
    <source>
        <dbReference type="ARBA" id="ARBA00022833"/>
    </source>
</evidence>
<evidence type="ECO:0000256" key="4">
    <source>
        <dbReference type="PROSITE-ProRule" id="PRU00723"/>
    </source>
</evidence>
<dbReference type="Proteomes" id="UP000005237">
    <property type="component" value="Unassembled WGS sequence"/>
</dbReference>
<evidence type="ECO:0000259" key="6">
    <source>
        <dbReference type="PROSITE" id="PS50103"/>
    </source>
</evidence>
<feature type="compositionally biased region" description="Acidic residues" evidence="5">
    <location>
        <begin position="71"/>
        <end position="88"/>
    </location>
</feature>
<feature type="zinc finger region" description="C3H1-type" evidence="4">
    <location>
        <begin position="194"/>
        <end position="221"/>
    </location>
</feature>
<organism evidence="7 8">
    <name type="scientific">Caenorhabditis japonica</name>
    <dbReference type="NCBI Taxonomy" id="281687"/>
    <lineage>
        <taxon>Eukaryota</taxon>
        <taxon>Metazoa</taxon>
        <taxon>Ecdysozoa</taxon>
        <taxon>Nematoda</taxon>
        <taxon>Chromadorea</taxon>
        <taxon>Rhabditida</taxon>
        <taxon>Rhabditina</taxon>
        <taxon>Rhabditomorpha</taxon>
        <taxon>Rhabditoidea</taxon>
        <taxon>Rhabditidae</taxon>
        <taxon>Peloderinae</taxon>
        <taxon>Caenorhabditis</taxon>
    </lineage>
</organism>
<evidence type="ECO:0000313" key="8">
    <source>
        <dbReference type="Proteomes" id="UP000005237"/>
    </source>
</evidence>
<keyword evidence="3 4" id="KW-0862">Zinc</keyword>
<feature type="region of interest" description="Disordered" evidence="5">
    <location>
        <begin position="53"/>
        <end position="116"/>
    </location>
</feature>